<dbReference type="AlphaFoldDB" id="A0A0R3EDC6"/>
<evidence type="ECO:0000313" key="1">
    <source>
        <dbReference type="EMBL" id="KRQ17730.1"/>
    </source>
</evidence>
<keyword evidence="2" id="KW-1185">Reference proteome</keyword>
<protein>
    <recommendedName>
        <fullName evidence="3">Periplasmic binding protein domain-containing protein</fullName>
    </recommendedName>
</protein>
<dbReference type="Pfam" id="PF04392">
    <property type="entry name" value="ABC_sub_bind"/>
    <property type="match status" value="1"/>
</dbReference>
<comment type="caution">
    <text evidence="1">The sequence shown here is derived from an EMBL/GenBank/DDBJ whole genome shotgun (WGS) entry which is preliminary data.</text>
</comment>
<sequence length="185" mass="20269">MVIRTRPWKAAKAALDPSLVLLGRPLGDPEGEKQAQALEQGLSQLSWKRDRTVQIEYRWAGGHPERTRMFAKELVSQRPDAIVAQNTAIVTALLAERRTIPIVFVQVTDPIKSGFVASLARPGGNASGLVDLEPSLAGKWVDLLKQIAPGLARVHCIFNPETAPGAGCITCVRLRQLQHPWVSNR</sequence>
<evidence type="ECO:0000313" key="2">
    <source>
        <dbReference type="Proteomes" id="UP000051936"/>
    </source>
</evidence>
<dbReference type="Proteomes" id="UP000051936">
    <property type="component" value="Unassembled WGS sequence"/>
</dbReference>
<dbReference type="InterPro" id="IPR007487">
    <property type="entry name" value="ABC_transpt-TYRBP-like"/>
</dbReference>
<dbReference type="PANTHER" id="PTHR35271:SF1">
    <property type="entry name" value="ABC TRANSPORTER, SUBSTRATE-BINDING LIPOPROTEIN"/>
    <property type="match status" value="1"/>
</dbReference>
<evidence type="ECO:0008006" key="3">
    <source>
        <dbReference type="Google" id="ProtNLM"/>
    </source>
</evidence>
<dbReference type="STRING" id="989370.AOQ71_00235"/>
<organism evidence="1 2">
    <name type="scientific">Bradyrhizobium manausense</name>
    <dbReference type="NCBI Taxonomy" id="989370"/>
    <lineage>
        <taxon>Bacteria</taxon>
        <taxon>Pseudomonadati</taxon>
        <taxon>Pseudomonadota</taxon>
        <taxon>Alphaproteobacteria</taxon>
        <taxon>Hyphomicrobiales</taxon>
        <taxon>Nitrobacteraceae</taxon>
        <taxon>Bradyrhizobium</taxon>
    </lineage>
</organism>
<dbReference type="RefSeq" id="WP_057740361.1">
    <property type="nucleotide sequence ID" value="NZ_LJYG01000002.1"/>
</dbReference>
<accession>A0A0R3EDC6</accession>
<gene>
    <name evidence="1" type="ORF">AOQ71_00235</name>
</gene>
<dbReference type="Gene3D" id="3.40.50.2300">
    <property type="match status" value="1"/>
</dbReference>
<dbReference type="PANTHER" id="PTHR35271">
    <property type="entry name" value="ABC TRANSPORTER, SUBSTRATE-BINDING LIPOPROTEIN-RELATED"/>
    <property type="match status" value="1"/>
</dbReference>
<dbReference type="EMBL" id="LJYG01000002">
    <property type="protein sequence ID" value="KRQ17730.1"/>
    <property type="molecule type" value="Genomic_DNA"/>
</dbReference>
<proteinExistence type="predicted"/>
<dbReference type="OrthoDB" id="9776955at2"/>
<reference evidence="1 2" key="1">
    <citation type="submission" date="2015-09" db="EMBL/GenBank/DDBJ databases">
        <title>Draft Genome Sequence of Bradyrhizobium manausense Strain BR 3351T, a Novel Symbiotic Nitrogen-Fixing Alphaproteobacterium Isolated from Brazilian Amazon Rain Forest.</title>
        <authorList>
            <person name="De Araujo J.L."/>
            <person name="Zilli J.E."/>
        </authorList>
    </citation>
    <scope>NUCLEOTIDE SEQUENCE [LARGE SCALE GENOMIC DNA]</scope>
    <source>
        <strain evidence="1 2">BR3351</strain>
    </source>
</reference>
<name>A0A0R3EDC6_9BRAD</name>